<sequence length="450" mass="47421">MKRPAPKHRPSPRSGESRTAPRVAPRIAEVTVTEVGARGDGIASFEDAKLFVPLTVPGDRVRVAVKEAANAKGDGLRADLLEILEPGPGRAAPPCSHFGTCGGCTLQHMEDAAYAAWKVGLVQGALARVGLGDTPLEPLSRTPPAARRRARFAALKRGRRVWLGFNERMSHRLTDLAECPVLRPGLFALVEPLRGLLLSVLPDGGGCDVIATDLEGGIDLVLVGPRSLDRAARERLVAFGEAEGVARISWQADERQPDGRGTPEPIAHRRPLAVSFAGLPVTPPPGAFLQASAEGEAALVAAVLANIGEPKRVADLFAGLGTFAVPLAQRAAVHAVEGDAPALAALNKAAGALRLTTERRDLFENPLTAKELARFDAVVFDPPRAGAAAQAQALAGSKVPRLVAVSCNPATFARDARTLVDGGYVLSRVYPVDQFLWSAHVEVVGVFSRP</sequence>
<feature type="region of interest" description="Disordered" evidence="8">
    <location>
        <begin position="1"/>
        <end position="23"/>
    </location>
</feature>
<evidence type="ECO:0000256" key="6">
    <source>
        <dbReference type="PROSITE-ProRule" id="PRU01024"/>
    </source>
</evidence>
<dbReference type="Pfam" id="PF05958">
    <property type="entry name" value="tRNA_U5-meth_tr"/>
    <property type="match status" value="1"/>
</dbReference>
<keyword evidence="4 6" id="KW-0949">S-adenosyl-L-methionine</keyword>
<evidence type="ECO:0000256" key="4">
    <source>
        <dbReference type="ARBA" id="ARBA00022691"/>
    </source>
</evidence>
<dbReference type="PANTHER" id="PTHR11061:SF49">
    <property type="entry name" value="23S RRNA (URACIL(1939)-C(5))-METHYLTRANSFERASE RLMD"/>
    <property type="match status" value="1"/>
</dbReference>
<evidence type="ECO:0000256" key="8">
    <source>
        <dbReference type="SAM" id="MobiDB-lite"/>
    </source>
</evidence>
<reference evidence="10 11" key="1">
    <citation type="submission" date="2018-09" db="EMBL/GenBank/DDBJ databases">
        <title>Whole genome based analysis of evolution and adaptive divergence in Indian and Brazilian strains of Azospirillum brasilense.</title>
        <authorList>
            <person name="Singh C."/>
            <person name="Tripathi A.K."/>
        </authorList>
    </citation>
    <scope>NUCLEOTIDE SEQUENCE [LARGE SCALE GENOMIC DNA]</scope>
    <source>
        <strain evidence="10 11">MTCC4038</strain>
    </source>
</reference>
<dbReference type="PROSITE" id="PS51687">
    <property type="entry name" value="SAM_MT_RNA_M5U"/>
    <property type="match status" value="1"/>
</dbReference>
<dbReference type="PANTHER" id="PTHR11061">
    <property type="entry name" value="RNA M5U METHYLTRANSFERASE"/>
    <property type="match status" value="1"/>
</dbReference>
<keyword evidence="1" id="KW-0004">4Fe-4S</keyword>
<dbReference type="GO" id="GO:0070041">
    <property type="term" value="F:rRNA (uridine-C5-)-methyltransferase activity"/>
    <property type="evidence" value="ECO:0007669"/>
    <property type="project" value="TreeGrafter"/>
</dbReference>
<feature type="binding site" evidence="6">
    <location>
        <position position="290"/>
    </location>
    <ligand>
        <name>S-adenosyl-L-methionine</name>
        <dbReference type="ChEBI" id="CHEBI:59789"/>
    </ligand>
</feature>
<feature type="binding site" evidence="6">
    <location>
        <position position="381"/>
    </location>
    <ligand>
        <name>S-adenosyl-L-methionine</name>
        <dbReference type="ChEBI" id="CHEBI:59789"/>
    </ligand>
</feature>
<protein>
    <submittedName>
        <fullName evidence="10">Class I SAM-dependent RNA methyltransferase</fullName>
    </submittedName>
</protein>
<dbReference type="EMBL" id="CP032339">
    <property type="protein sequence ID" value="QCO09164.1"/>
    <property type="molecule type" value="Genomic_DNA"/>
</dbReference>
<keyword evidence="5" id="KW-0411">Iron-sulfur</keyword>
<dbReference type="Gene3D" id="2.40.50.140">
    <property type="entry name" value="Nucleic acid-binding proteins"/>
    <property type="match status" value="1"/>
</dbReference>
<evidence type="ECO:0000313" key="11">
    <source>
        <dbReference type="Proteomes" id="UP000298774"/>
    </source>
</evidence>
<organism evidence="10 11">
    <name type="scientific">Azospirillum brasilense</name>
    <dbReference type="NCBI Taxonomy" id="192"/>
    <lineage>
        <taxon>Bacteria</taxon>
        <taxon>Pseudomonadati</taxon>
        <taxon>Pseudomonadota</taxon>
        <taxon>Alphaproteobacteria</taxon>
        <taxon>Rhodospirillales</taxon>
        <taxon>Azospirillaceae</taxon>
        <taxon>Azospirillum</taxon>
    </lineage>
</organism>
<dbReference type="KEGG" id="abf:AMK58_00965"/>
<accession>A0A0P0E7E7</accession>
<dbReference type="Proteomes" id="UP000298774">
    <property type="component" value="Chromosome"/>
</dbReference>
<dbReference type="InterPro" id="IPR029063">
    <property type="entry name" value="SAM-dependent_MTases_sf"/>
</dbReference>
<dbReference type="InterPro" id="IPR002792">
    <property type="entry name" value="TRAM_dom"/>
</dbReference>
<feature type="binding site" evidence="6">
    <location>
        <position position="317"/>
    </location>
    <ligand>
        <name>S-adenosyl-L-methionine</name>
        <dbReference type="ChEBI" id="CHEBI:59789"/>
    </ligand>
</feature>
<gene>
    <name evidence="10" type="ORF">D3868_09030</name>
</gene>
<dbReference type="Gene3D" id="2.40.50.1070">
    <property type="match status" value="1"/>
</dbReference>
<dbReference type="InterPro" id="IPR010280">
    <property type="entry name" value="U5_MeTrfase_fam"/>
</dbReference>
<dbReference type="SUPFAM" id="SSF50249">
    <property type="entry name" value="Nucleic acid-binding proteins"/>
    <property type="match status" value="1"/>
</dbReference>
<dbReference type="CDD" id="cd02440">
    <property type="entry name" value="AdoMet_MTases"/>
    <property type="match status" value="1"/>
</dbReference>
<evidence type="ECO:0000256" key="1">
    <source>
        <dbReference type="ARBA" id="ARBA00022485"/>
    </source>
</evidence>
<comment type="similarity">
    <text evidence="6">Belongs to the class I-like SAM-binding methyltransferase superfamily. RNA M5U methyltransferase family.</text>
</comment>
<dbReference type="AlphaFoldDB" id="A0A0P0E7E7"/>
<name>A0A0P0E7E7_AZOBR</name>
<feature type="compositionally biased region" description="Basic residues" evidence="8">
    <location>
        <begin position="1"/>
        <end position="11"/>
    </location>
</feature>
<proteinExistence type="inferred from homology"/>
<feature type="binding site" evidence="6">
    <location>
        <position position="337"/>
    </location>
    <ligand>
        <name>S-adenosyl-L-methionine</name>
        <dbReference type="ChEBI" id="CHEBI:59789"/>
    </ligand>
</feature>
<dbReference type="Gene3D" id="3.40.50.150">
    <property type="entry name" value="Vaccinia Virus protein VP39"/>
    <property type="match status" value="1"/>
</dbReference>
<evidence type="ECO:0000313" key="10">
    <source>
        <dbReference type="EMBL" id="QCO09164.1"/>
    </source>
</evidence>
<feature type="domain" description="TRAM" evidence="9">
    <location>
        <begin position="21"/>
        <end position="82"/>
    </location>
</feature>
<dbReference type="SUPFAM" id="SSF53335">
    <property type="entry name" value="S-adenosyl-L-methionine-dependent methyltransferases"/>
    <property type="match status" value="1"/>
</dbReference>
<keyword evidence="1" id="KW-0408">Iron</keyword>
<dbReference type="GO" id="GO:0070475">
    <property type="term" value="P:rRNA base methylation"/>
    <property type="evidence" value="ECO:0007669"/>
    <property type="project" value="TreeGrafter"/>
</dbReference>
<dbReference type="InterPro" id="IPR012340">
    <property type="entry name" value="NA-bd_OB-fold"/>
</dbReference>
<keyword evidence="3 6" id="KW-0808">Transferase</keyword>
<dbReference type="PROSITE" id="PS01230">
    <property type="entry name" value="TRMA_1"/>
    <property type="match status" value="1"/>
</dbReference>
<evidence type="ECO:0000256" key="7">
    <source>
        <dbReference type="PROSITE-ProRule" id="PRU10015"/>
    </source>
</evidence>
<dbReference type="GO" id="GO:0051539">
    <property type="term" value="F:4 iron, 4 sulfur cluster binding"/>
    <property type="evidence" value="ECO:0007669"/>
    <property type="project" value="UniProtKB-KW"/>
</dbReference>
<dbReference type="Pfam" id="PF01938">
    <property type="entry name" value="TRAM"/>
    <property type="match status" value="1"/>
</dbReference>
<keyword evidence="1" id="KW-0479">Metal-binding</keyword>
<evidence type="ECO:0000256" key="2">
    <source>
        <dbReference type="ARBA" id="ARBA00022603"/>
    </source>
</evidence>
<feature type="active site" description="Nucleophile" evidence="6">
    <location>
        <position position="407"/>
    </location>
</feature>
<dbReference type="PROSITE" id="PS50926">
    <property type="entry name" value="TRAM"/>
    <property type="match status" value="1"/>
</dbReference>
<evidence type="ECO:0000259" key="9">
    <source>
        <dbReference type="PROSITE" id="PS50926"/>
    </source>
</evidence>
<dbReference type="InterPro" id="IPR030390">
    <property type="entry name" value="MeTrfase_TrmA_AS"/>
</dbReference>
<evidence type="ECO:0000256" key="5">
    <source>
        <dbReference type="ARBA" id="ARBA00023014"/>
    </source>
</evidence>
<keyword evidence="2 6" id="KW-0489">Methyltransferase</keyword>
<feature type="active site" evidence="7">
    <location>
        <position position="407"/>
    </location>
</feature>
<evidence type="ECO:0000256" key="3">
    <source>
        <dbReference type="ARBA" id="ARBA00022679"/>
    </source>
</evidence>